<feature type="compositionally biased region" description="Polar residues" evidence="1">
    <location>
        <begin position="549"/>
        <end position="558"/>
    </location>
</feature>
<gene>
    <name evidence="2" type="ORF">BG006_011352</name>
</gene>
<proteinExistence type="predicted"/>
<reference evidence="2" key="1">
    <citation type="journal article" date="2020" name="Fungal Divers.">
        <title>Resolving the Mortierellaceae phylogeny through synthesis of multi-gene phylogenetics and phylogenomics.</title>
        <authorList>
            <person name="Vandepol N."/>
            <person name="Liber J."/>
            <person name="Desiro A."/>
            <person name="Na H."/>
            <person name="Kennedy M."/>
            <person name="Barry K."/>
            <person name="Grigoriev I.V."/>
            <person name="Miller A.N."/>
            <person name="O'Donnell K."/>
            <person name="Stajich J.E."/>
            <person name="Bonito G."/>
        </authorList>
    </citation>
    <scope>NUCLEOTIDE SEQUENCE</scope>
    <source>
        <strain evidence="2">NVP1</strain>
    </source>
</reference>
<feature type="region of interest" description="Disordered" evidence="1">
    <location>
        <begin position="249"/>
        <end position="270"/>
    </location>
</feature>
<evidence type="ECO:0000256" key="1">
    <source>
        <dbReference type="SAM" id="MobiDB-lite"/>
    </source>
</evidence>
<dbReference type="EMBL" id="JAAAUY010000097">
    <property type="protein sequence ID" value="KAF9335496.1"/>
    <property type="molecule type" value="Genomic_DNA"/>
</dbReference>
<feature type="region of interest" description="Disordered" evidence="1">
    <location>
        <begin position="1239"/>
        <end position="1268"/>
    </location>
</feature>
<feature type="compositionally biased region" description="Polar residues" evidence="1">
    <location>
        <begin position="1061"/>
        <end position="1070"/>
    </location>
</feature>
<sequence length="1268" mass="136500">MLSIQPHHTDISTEHPSVSGRVFLHIPKLAGKKFHFVSLTLHLRLKEAISWTRQDLDTFESEKQSWAQTVWDKKVQLSFQDHQAEEGDDSFAVVKEPRTGGRLVDVAADEWRWEWLVPVTEHEVRPESFEGSMGTVWYELEAKCLFRWDELGPDGTVESAHPSTQSLDLAMDSRKNSGYALGRVQSGSTLLLKGLEGPTSKAKSLAHAFGKLRMSSKSKKIQHAGDFKVANQHEEFIKNSLKLRSEQAEAYASATTGRSTPAHDEHHNQAPEPLPFLIRKLLKLYFIKPPPNTIVPGPSVPGSFYLPPPSMSLATLPATRRLKAVVPGARIQVQIQIPSLIPIPGYAQTSMLVPDPRKGGLVLAKGHASHQQNTHSFIHQHHLPTHHHAQGQEPDSTYLDNFQVALTVRKVTRRDINKNDALHKRMEGAAAVADGASISPLAVDSGYSTMPPSGATPRSRLLSSNMSDSSLDPGVNPTTFNSSLTIVKGCRKEIRVRKVKCEFWQKETCRIPTPNHSAEGQTRTVKYLLGTAFRYSEKDQEKGNRAHRSSLQLASPQRTPLHQLSGGAVSWDAAVAGSGFGAVSTSVPATQTASSKGDSIGVPLREDSFSTLTTTLSPTLKGSEIQGSQYQTPLSTLVASVVPPRSERKNSNASLISSTPILSSSSPIVSQHQRHPQQQAVTQHQPSRPFMLLIPVPLDSPKLRQSYTWPSAEILASVPSLSHEPVASAMPTSLSPHSAGAGVGGGRSRDATKDLSEMPGMGVFGTTAGPPLASSCDSIVEPFGDIPQHRHHHHPRGSVIPGVLGVTAHTPASGNVVPFAGYNLSAQSPHHGLYPGAPVKTRMEVKHYLNFRLSIDVLEYEGEQERDEDHDLEAMEEEQFQAVKIQQTLSAYGHSYSGSDHAATTTTGSSTASSLFATYPKPVSHTSNICDDSDKPKLGGAISRISLGTVGSSHTLLPSALDVSSSPSGIQQPTPGFLNSTVGLLDMLDSDFDKRDLADHGEASRRSPHRHQQHSRDRSSSQGAFTHSQYSRPSRSNSGSTLSTSPPHASLIGAFYDNEQHQGSTASVGTVLSDHSGQSSSPSGHSNMKPGAFVASALGALKKKASSSGLGAVVSSIAGGTRGAQDATHAYITGTSVPTLPSHLHESPHAHRSSAATVRKLQDFVIRVPITVVVRVDDMSRIGTYYKVDGLESMTVTESNQQDPEDRDYVAKGAHVGQEVPSAATGAVAFSRQRRGSDAVTIQTIEGTGDAESEVDGDEDIVEGQFLP</sequence>
<feature type="region of interest" description="Disordered" evidence="1">
    <location>
        <begin position="727"/>
        <end position="749"/>
    </location>
</feature>
<feature type="compositionally biased region" description="Low complexity" evidence="1">
    <location>
        <begin position="1028"/>
        <end position="1047"/>
    </location>
</feature>
<feature type="compositionally biased region" description="Low complexity" evidence="1">
    <location>
        <begin position="1073"/>
        <end position="1086"/>
    </location>
</feature>
<keyword evidence="3" id="KW-1185">Reference proteome</keyword>
<feature type="compositionally biased region" description="Low complexity" evidence="1">
    <location>
        <begin position="458"/>
        <end position="472"/>
    </location>
</feature>
<accession>A0A9P5SU21</accession>
<evidence type="ECO:0000313" key="3">
    <source>
        <dbReference type="Proteomes" id="UP000696485"/>
    </source>
</evidence>
<dbReference type="Proteomes" id="UP000696485">
    <property type="component" value="Unassembled WGS sequence"/>
</dbReference>
<evidence type="ECO:0000313" key="2">
    <source>
        <dbReference type="EMBL" id="KAF9335496.1"/>
    </source>
</evidence>
<feature type="region of interest" description="Disordered" evidence="1">
    <location>
        <begin position="538"/>
        <end position="558"/>
    </location>
</feature>
<comment type="caution">
    <text evidence="2">The sequence shown here is derived from an EMBL/GenBank/DDBJ whole genome shotgun (WGS) entry which is preliminary data.</text>
</comment>
<name>A0A9P5SU21_9FUNG</name>
<feature type="region of interest" description="Disordered" evidence="1">
    <location>
        <begin position="1000"/>
        <end position="1088"/>
    </location>
</feature>
<protein>
    <submittedName>
        <fullName evidence="2">Uncharacterized protein</fullName>
    </submittedName>
</protein>
<feature type="region of interest" description="Disordered" evidence="1">
    <location>
        <begin position="448"/>
        <end position="478"/>
    </location>
</feature>
<dbReference type="AlphaFoldDB" id="A0A9P5SU21"/>
<feature type="compositionally biased region" description="Acidic residues" evidence="1">
    <location>
        <begin position="1249"/>
        <end position="1262"/>
    </location>
</feature>
<organism evidence="2 3">
    <name type="scientific">Podila minutissima</name>
    <dbReference type="NCBI Taxonomy" id="64525"/>
    <lineage>
        <taxon>Eukaryota</taxon>
        <taxon>Fungi</taxon>
        <taxon>Fungi incertae sedis</taxon>
        <taxon>Mucoromycota</taxon>
        <taxon>Mortierellomycotina</taxon>
        <taxon>Mortierellomycetes</taxon>
        <taxon>Mortierellales</taxon>
        <taxon>Mortierellaceae</taxon>
        <taxon>Podila</taxon>
    </lineage>
</organism>